<accession>A0A0B1P8R2</accession>
<dbReference type="PANTHER" id="PTHR13271:SF137">
    <property type="entry name" value="SET DOMAIN-CONTAINING PROTEIN"/>
    <property type="match status" value="1"/>
</dbReference>
<dbReference type="Proteomes" id="UP000030854">
    <property type="component" value="Unassembled WGS sequence"/>
</dbReference>
<proteinExistence type="predicted"/>
<dbReference type="STRING" id="52586.A0A0B1P8R2"/>
<comment type="caution">
    <text evidence="2">The sequence shown here is derived from an EMBL/GenBank/DDBJ whole genome shotgun (WGS) entry which is preliminary data.</text>
</comment>
<name>A0A0B1P8R2_UNCNE</name>
<dbReference type="HOGENOM" id="CLU_041939_3_2_1"/>
<dbReference type="EMBL" id="JNVN01001640">
    <property type="protein sequence ID" value="KHJ33064.1"/>
    <property type="molecule type" value="Genomic_DNA"/>
</dbReference>
<dbReference type="PROSITE" id="PS50280">
    <property type="entry name" value="SET"/>
    <property type="match status" value="1"/>
</dbReference>
<dbReference type="InterPro" id="IPR001214">
    <property type="entry name" value="SET_dom"/>
</dbReference>
<protein>
    <submittedName>
        <fullName evidence="2">Putative set domain-containing protein</fullName>
    </submittedName>
</protein>
<dbReference type="GO" id="GO:0016279">
    <property type="term" value="F:protein-lysine N-methyltransferase activity"/>
    <property type="evidence" value="ECO:0007669"/>
    <property type="project" value="TreeGrafter"/>
</dbReference>
<dbReference type="OMA" id="ISHMKDE"/>
<dbReference type="SMART" id="SM00317">
    <property type="entry name" value="SET"/>
    <property type="match status" value="1"/>
</dbReference>
<dbReference type="Gene3D" id="3.90.1410.10">
    <property type="entry name" value="set domain protein methyltransferase, domain 1"/>
    <property type="match status" value="1"/>
</dbReference>
<evidence type="ECO:0000313" key="3">
    <source>
        <dbReference type="Proteomes" id="UP000030854"/>
    </source>
</evidence>
<dbReference type="PANTHER" id="PTHR13271">
    <property type="entry name" value="UNCHARACTERIZED PUTATIVE METHYLTRANSFERASE"/>
    <property type="match status" value="1"/>
</dbReference>
<dbReference type="InterPro" id="IPR046341">
    <property type="entry name" value="SET_dom_sf"/>
</dbReference>
<feature type="domain" description="SET" evidence="1">
    <location>
        <begin position="14"/>
        <end position="284"/>
    </location>
</feature>
<evidence type="ECO:0000259" key="1">
    <source>
        <dbReference type="PROSITE" id="PS50280"/>
    </source>
</evidence>
<organism evidence="2 3">
    <name type="scientific">Uncinula necator</name>
    <name type="common">Grape powdery mildew</name>
    <dbReference type="NCBI Taxonomy" id="52586"/>
    <lineage>
        <taxon>Eukaryota</taxon>
        <taxon>Fungi</taxon>
        <taxon>Dikarya</taxon>
        <taxon>Ascomycota</taxon>
        <taxon>Pezizomycotina</taxon>
        <taxon>Leotiomycetes</taxon>
        <taxon>Erysiphales</taxon>
        <taxon>Erysiphaceae</taxon>
        <taxon>Erysiphe</taxon>
    </lineage>
</organism>
<dbReference type="Pfam" id="PF00856">
    <property type="entry name" value="SET"/>
    <property type="match status" value="1"/>
</dbReference>
<dbReference type="SUPFAM" id="SSF82199">
    <property type="entry name" value="SET domain"/>
    <property type="match status" value="1"/>
</dbReference>
<sequence>MDIHQEFTEWAQQRGLEIIDIKAQNFHGRGMGIMATKDIRANTMILRVPHLALRTQNTVSQVVLDAIKGLQRISVHGLLAMDHIFQNFRGTSNTTATKLTSPAGVAATPIAEYCNIDGGGSNDYSDNNCKPWHNVLPKFSDIQECMPLCWSASLQKLLPPISKRLLHKQRQKLQKDWNIASMAWPHLVYDNYLYAWLLINTRTFYFILSAQSYSGKSHSRINSSRDNNRGTSIHRDDCMALNPFADYFNHNFSPSASVQITKNAFEIHTLRNVNAQEEITICYGNHSNDFLLAEYGFFLNENPWDEVLLDDYIFPLLNSSQKKKLKSVDFLGNYILDRNSVCYRTQVVLRILCLSLSRWEDFVKGLDDGDMDQPQIDQILSTVIIRFRQDIQKILAKISLLDNNYSTQKALLSNRWSQIDTLLETILKK</sequence>
<dbReference type="AlphaFoldDB" id="A0A0B1P8R2"/>
<evidence type="ECO:0000313" key="2">
    <source>
        <dbReference type="EMBL" id="KHJ33064.1"/>
    </source>
</evidence>
<gene>
    <name evidence="2" type="ORF">EV44_g1991</name>
</gene>
<keyword evidence="3" id="KW-1185">Reference proteome</keyword>
<reference evidence="2 3" key="1">
    <citation type="journal article" date="2014" name="BMC Genomics">
        <title>Adaptive genomic structural variation in the grape powdery mildew pathogen, Erysiphe necator.</title>
        <authorList>
            <person name="Jones L."/>
            <person name="Riaz S."/>
            <person name="Morales-Cruz A."/>
            <person name="Amrine K.C."/>
            <person name="McGuire B."/>
            <person name="Gubler W.D."/>
            <person name="Walker M.A."/>
            <person name="Cantu D."/>
        </authorList>
    </citation>
    <scope>NUCLEOTIDE SEQUENCE [LARGE SCALE GENOMIC DNA]</scope>
    <source>
        <strain evidence="3">c</strain>
    </source>
</reference>
<dbReference type="InterPro" id="IPR050600">
    <property type="entry name" value="SETD3_SETD6_MTase"/>
</dbReference>